<dbReference type="CDD" id="cd06171">
    <property type="entry name" value="Sigma70_r4"/>
    <property type="match status" value="1"/>
</dbReference>
<proteinExistence type="inferred from homology"/>
<protein>
    <submittedName>
        <fullName evidence="8">Sigma-70 family RNA polymerase sigma factor</fullName>
    </submittedName>
</protein>
<organism evidence="8 9">
    <name type="scientific">Gemmata algarum</name>
    <dbReference type="NCBI Taxonomy" id="2975278"/>
    <lineage>
        <taxon>Bacteria</taxon>
        <taxon>Pseudomonadati</taxon>
        <taxon>Planctomycetota</taxon>
        <taxon>Planctomycetia</taxon>
        <taxon>Gemmatales</taxon>
        <taxon>Gemmataceae</taxon>
        <taxon>Gemmata</taxon>
    </lineage>
</organism>
<dbReference type="SUPFAM" id="SSF88659">
    <property type="entry name" value="Sigma3 and sigma4 domains of RNA polymerase sigma factors"/>
    <property type="match status" value="1"/>
</dbReference>
<sequence>MAKQAAALLKAARSAEPDESASDKELLRRFAEAGDQSAFAALAERHAGMVFGVCKRVLHAPADAEDACQAVFLILSKRAGATRWQASVANWLYATARKVARNARVAATRRIRREEAAAVTEAVPPADTLTGPELLAALDEELERLPPRYREPLILCYLEGLTRDEAATRLGVPVATLKSQLERGRKKLADALTARGCALGVALLLTTTSSAGASPPRLTKSVLAAANGSPSPAAATLAKEGIVNGWKLKGLLAVVTLVAGLGLVTVPTAAEQPTATAKVETPAAKADPKDEPKRPMVMERTITGKVVDPDGKPHQAELLLFENRSWVDGRRWSTSKTESLGKTATDGTFSVTVTLRERGLFLIARADGFGVAFLAPTADTPTDVTFKLVKDVPVKGRVVDGAGKPVAGATVRLELVQTFAGESMQAFLDSLPKRTDFREHPVESVGFFWHPADGPFRTKTDADGRFELTGIGGERLASLEIKATGREDGAVCVATRAGLDVKPLNEATLRLQPKTGERLTWDFNPILSAPNFTLPLEAEKPVRGRVTDAKTGKPRAGVEVTMSSDNGVTRVGHRATTDADGRYELHGAKKLPTYGVSMREDVERGYLPAQTEVKDTVGHEPVIADIACQRGVVVTGTVRNKATGRPVPGARLSAHVLAGNTFAKRYPSLGRYASLEDSDGRADGTYRILVIPGPVLLTCGNGEYGVRALYGPPKADPAYPHLFTKPNRGEGLGYFAVSGGQGGVNGNWCKVIDAKETDTEVRQDVELEPVSKKLVKVVDADGKPAKNARATGFTRSPWHYAESIGDTDTIPVFDLEPKEKRLVVARLPERKQVGAAEIGEDEPAPVLKLGAGGTAQGRVVGADGKPAAGVTVTLHFDRREVAEIYGSLNKNRTADTGADGTFAFDELLPGYDFRFTLSVGQRQFGPEVHQAPAFRIEKHGDTLKVGDLKLQPTKTKGE</sequence>
<keyword evidence="2" id="KW-0805">Transcription regulation</keyword>
<dbReference type="Gene3D" id="1.10.1740.10">
    <property type="match status" value="1"/>
</dbReference>
<evidence type="ECO:0000256" key="4">
    <source>
        <dbReference type="ARBA" id="ARBA00023125"/>
    </source>
</evidence>
<keyword evidence="3" id="KW-0731">Sigma factor</keyword>
<dbReference type="RefSeq" id="WP_320688231.1">
    <property type="nucleotide sequence ID" value="NZ_JAXBLV010000201.1"/>
</dbReference>
<dbReference type="SUPFAM" id="SSF49464">
    <property type="entry name" value="Carboxypeptidase regulatory domain-like"/>
    <property type="match status" value="2"/>
</dbReference>
<keyword evidence="9" id="KW-1185">Reference proteome</keyword>
<dbReference type="Gene3D" id="2.60.40.1120">
    <property type="entry name" value="Carboxypeptidase-like, regulatory domain"/>
    <property type="match status" value="1"/>
</dbReference>
<dbReference type="InterPro" id="IPR039425">
    <property type="entry name" value="RNA_pol_sigma-70-like"/>
</dbReference>
<feature type="domain" description="RNA polymerase sigma factor 70 region 4 type 2" evidence="7">
    <location>
        <begin position="136"/>
        <end position="188"/>
    </location>
</feature>
<dbReference type="InterPro" id="IPR013249">
    <property type="entry name" value="RNA_pol_sigma70_r4_t2"/>
</dbReference>
<evidence type="ECO:0000313" key="9">
    <source>
        <dbReference type="Proteomes" id="UP001272242"/>
    </source>
</evidence>
<dbReference type="Pfam" id="PF08281">
    <property type="entry name" value="Sigma70_r4_2"/>
    <property type="match status" value="1"/>
</dbReference>
<evidence type="ECO:0000259" key="7">
    <source>
        <dbReference type="Pfam" id="PF08281"/>
    </source>
</evidence>
<accession>A0ABU5F554</accession>
<keyword evidence="4" id="KW-0238">DNA-binding</keyword>
<name>A0ABU5F554_9BACT</name>
<dbReference type="InterPro" id="IPR014284">
    <property type="entry name" value="RNA_pol_sigma-70_dom"/>
</dbReference>
<evidence type="ECO:0000256" key="3">
    <source>
        <dbReference type="ARBA" id="ARBA00023082"/>
    </source>
</evidence>
<dbReference type="Gene3D" id="1.10.10.10">
    <property type="entry name" value="Winged helix-like DNA-binding domain superfamily/Winged helix DNA-binding domain"/>
    <property type="match status" value="1"/>
</dbReference>
<reference evidence="9" key="1">
    <citation type="journal article" date="2023" name="Mar. Drugs">
        <title>Gemmata algarum, a Novel Planctomycete Isolated from an Algal Mat, Displays Antimicrobial Activity.</title>
        <authorList>
            <person name="Kumar G."/>
            <person name="Kallscheuer N."/>
            <person name="Kashif M."/>
            <person name="Ahamad S."/>
            <person name="Jagadeeshwari U."/>
            <person name="Pannikurungottu S."/>
            <person name="Haufschild T."/>
            <person name="Kabuu M."/>
            <person name="Sasikala C."/>
            <person name="Jogler C."/>
            <person name="Ramana C."/>
        </authorList>
    </citation>
    <scope>NUCLEOTIDE SEQUENCE [LARGE SCALE GENOMIC DNA]</scope>
    <source>
        <strain evidence="9">JC673</strain>
    </source>
</reference>
<dbReference type="EMBL" id="JAXBLV010000201">
    <property type="protein sequence ID" value="MDY3561887.1"/>
    <property type="molecule type" value="Genomic_DNA"/>
</dbReference>
<evidence type="ECO:0000256" key="5">
    <source>
        <dbReference type="ARBA" id="ARBA00023163"/>
    </source>
</evidence>
<keyword evidence="5" id="KW-0804">Transcription</keyword>
<dbReference type="NCBIfam" id="TIGR02937">
    <property type="entry name" value="sigma70-ECF"/>
    <property type="match status" value="1"/>
</dbReference>
<comment type="similarity">
    <text evidence="1">Belongs to the sigma-70 factor family. ECF subfamily.</text>
</comment>
<evidence type="ECO:0000313" key="8">
    <source>
        <dbReference type="EMBL" id="MDY3561887.1"/>
    </source>
</evidence>
<dbReference type="InterPro" id="IPR013784">
    <property type="entry name" value="Carb-bd-like_fold"/>
</dbReference>
<evidence type="ECO:0000259" key="6">
    <source>
        <dbReference type="Pfam" id="PF04542"/>
    </source>
</evidence>
<dbReference type="InterPro" id="IPR036388">
    <property type="entry name" value="WH-like_DNA-bd_sf"/>
</dbReference>
<dbReference type="SUPFAM" id="SSF49452">
    <property type="entry name" value="Starch-binding domain-like"/>
    <property type="match status" value="1"/>
</dbReference>
<dbReference type="PANTHER" id="PTHR43133:SF8">
    <property type="entry name" value="RNA POLYMERASE SIGMA FACTOR HI_1459-RELATED"/>
    <property type="match status" value="1"/>
</dbReference>
<dbReference type="InterPro" id="IPR007627">
    <property type="entry name" value="RNA_pol_sigma70_r2"/>
</dbReference>
<dbReference type="SUPFAM" id="SSF88946">
    <property type="entry name" value="Sigma2 domain of RNA polymerase sigma factors"/>
    <property type="match status" value="1"/>
</dbReference>
<feature type="domain" description="RNA polymerase sigma-70 region 2" evidence="6">
    <location>
        <begin position="42"/>
        <end position="109"/>
    </location>
</feature>
<dbReference type="Pfam" id="PF13620">
    <property type="entry name" value="CarboxypepD_reg"/>
    <property type="match status" value="1"/>
</dbReference>
<dbReference type="Pfam" id="PF04542">
    <property type="entry name" value="Sigma70_r2"/>
    <property type="match status" value="1"/>
</dbReference>
<dbReference type="PANTHER" id="PTHR43133">
    <property type="entry name" value="RNA POLYMERASE ECF-TYPE SIGMA FACTO"/>
    <property type="match status" value="1"/>
</dbReference>
<evidence type="ECO:0000256" key="2">
    <source>
        <dbReference type="ARBA" id="ARBA00023015"/>
    </source>
</evidence>
<dbReference type="Proteomes" id="UP001272242">
    <property type="component" value="Unassembled WGS sequence"/>
</dbReference>
<gene>
    <name evidence="8" type="ORF">R5W23_003315</name>
</gene>
<dbReference type="InterPro" id="IPR013324">
    <property type="entry name" value="RNA_pol_sigma_r3/r4-like"/>
</dbReference>
<dbReference type="InterPro" id="IPR013325">
    <property type="entry name" value="RNA_pol_sigma_r2"/>
</dbReference>
<evidence type="ECO:0000256" key="1">
    <source>
        <dbReference type="ARBA" id="ARBA00010641"/>
    </source>
</evidence>
<comment type="caution">
    <text evidence="8">The sequence shown here is derived from an EMBL/GenBank/DDBJ whole genome shotgun (WGS) entry which is preliminary data.</text>
</comment>
<dbReference type="InterPro" id="IPR008969">
    <property type="entry name" value="CarboxyPept-like_regulatory"/>
</dbReference>